<feature type="transmembrane region" description="Helical" evidence="1">
    <location>
        <begin position="38"/>
        <end position="55"/>
    </location>
</feature>
<dbReference type="PANTHER" id="PTHR34351:SF2">
    <property type="entry name" value="DUF58 DOMAIN-CONTAINING PROTEIN"/>
    <property type="match status" value="1"/>
</dbReference>
<evidence type="ECO:0000313" key="2">
    <source>
        <dbReference type="EMBL" id="HIW13616.1"/>
    </source>
</evidence>
<keyword evidence="1" id="KW-0812">Transmembrane</keyword>
<dbReference type="AlphaFoldDB" id="A0A9D1QKB4"/>
<dbReference type="Proteomes" id="UP000823989">
    <property type="component" value="Unassembled WGS sequence"/>
</dbReference>
<proteinExistence type="predicted"/>
<organism evidence="2 3">
    <name type="scientific">Candidatus Salinicoccus stercoripullorum</name>
    <dbReference type="NCBI Taxonomy" id="2838756"/>
    <lineage>
        <taxon>Bacteria</taxon>
        <taxon>Bacillati</taxon>
        <taxon>Bacillota</taxon>
        <taxon>Bacilli</taxon>
        <taxon>Bacillales</taxon>
        <taxon>Staphylococcaceae</taxon>
        <taxon>Salinicoccus</taxon>
    </lineage>
</organism>
<name>A0A9D1QKB4_9STAP</name>
<comment type="caution">
    <text evidence="2">The sequence shown here is derived from an EMBL/GenBank/DDBJ whole genome shotgun (WGS) entry which is preliminary data.</text>
</comment>
<evidence type="ECO:0000313" key="3">
    <source>
        <dbReference type="Proteomes" id="UP000823989"/>
    </source>
</evidence>
<sequence>MKFKLDFSDSKTMNFFIGAVIILFLLNIFYGIHLNRLVAISLGLFISFALLNYLYERNVAKKLRFEIIDKEIRMFKNQNNVLRIRISQDGLMPVLAGRLTVSAGDDIRFQHDISTGVRQHTITAVTFTVMPKSQTHIEIPFRGCSRGVSKIVRSDIKIPRIFGFGSIDLKQYGKTSHEIIIYPDRHAVHNKETENRMLPGEFTERNALFSDPLLTNGTRVYLPGDRMRDIHWKASAKTGELQTRLYDKMTRISWLILINLRSENSYAPPGNIETIFEKIAFATGTAAEEGVPYKIITNMVMLDNRSFFSIEESTGRLHYRRTLEALARTDTVTYTLSFERLLKHVQMYEKTPTHVIFTGVAHDSISNLLSVFEAKGANVFQLDDHGIVPFKSGVTGEV</sequence>
<feature type="transmembrane region" description="Helical" evidence="1">
    <location>
        <begin position="12"/>
        <end position="32"/>
    </location>
</feature>
<dbReference type="PANTHER" id="PTHR34351">
    <property type="entry name" value="SLR1927 PROTEIN-RELATED"/>
    <property type="match status" value="1"/>
</dbReference>
<keyword evidence="1" id="KW-1133">Transmembrane helix</keyword>
<gene>
    <name evidence="2" type="ORF">H9891_10745</name>
</gene>
<dbReference type="EMBL" id="DXHR01000035">
    <property type="protein sequence ID" value="HIW13616.1"/>
    <property type="molecule type" value="Genomic_DNA"/>
</dbReference>
<evidence type="ECO:0000256" key="1">
    <source>
        <dbReference type="SAM" id="Phobius"/>
    </source>
</evidence>
<protein>
    <submittedName>
        <fullName evidence="2">DUF58 domain-containing protein</fullName>
    </submittedName>
</protein>
<keyword evidence="1" id="KW-0472">Membrane</keyword>
<accession>A0A9D1QKB4</accession>
<reference evidence="2" key="2">
    <citation type="submission" date="2021-04" db="EMBL/GenBank/DDBJ databases">
        <authorList>
            <person name="Gilroy R."/>
        </authorList>
    </citation>
    <scope>NUCLEOTIDE SEQUENCE</scope>
    <source>
        <strain evidence="2">ChiHjej13B12-752</strain>
    </source>
</reference>
<reference evidence="2" key="1">
    <citation type="journal article" date="2021" name="PeerJ">
        <title>Extensive microbial diversity within the chicken gut microbiome revealed by metagenomics and culture.</title>
        <authorList>
            <person name="Gilroy R."/>
            <person name="Ravi A."/>
            <person name="Getino M."/>
            <person name="Pursley I."/>
            <person name="Horton D.L."/>
            <person name="Alikhan N.F."/>
            <person name="Baker D."/>
            <person name="Gharbi K."/>
            <person name="Hall N."/>
            <person name="Watson M."/>
            <person name="Adriaenssens E.M."/>
            <person name="Foster-Nyarko E."/>
            <person name="Jarju S."/>
            <person name="Secka A."/>
            <person name="Antonio M."/>
            <person name="Oren A."/>
            <person name="Chaudhuri R.R."/>
            <person name="La Ragione R."/>
            <person name="Hildebrand F."/>
            <person name="Pallen M.J."/>
        </authorList>
    </citation>
    <scope>NUCLEOTIDE SEQUENCE</scope>
    <source>
        <strain evidence="2">ChiHjej13B12-752</strain>
    </source>
</reference>